<dbReference type="RefSeq" id="WP_068589299.1">
    <property type="nucleotide sequence ID" value="NZ_FTNK01000016.1"/>
</dbReference>
<evidence type="ECO:0000313" key="1">
    <source>
        <dbReference type="EMBL" id="SIR50254.1"/>
    </source>
</evidence>
<evidence type="ECO:0000313" key="2">
    <source>
        <dbReference type="Proteomes" id="UP000186666"/>
    </source>
</evidence>
<evidence type="ECO:0008006" key="3">
    <source>
        <dbReference type="Google" id="ProtNLM"/>
    </source>
</evidence>
<organism evidence="1 2">
    <name type="scientific">Paenibacillus macquariensis</name>
    <dbReference type="NCBI Taxonomy" id="948756"/>
    <lineage>
        <taxon>Bacteria</taxon>
        <taxon>Bacillati</taxon>
        <taxon>Bacillota</taxon>
        <taxon>Bacilli</taxon>
        <taxon>Bacillales</taxon>
        <taxon>Paenibacillaceae</taxon>
        <taxon>Paenibacillus</taxon>
    </lineage>
</organism>
<dbReference type="EMBL" id="FTNK01000016">
    <property type="protein sequence ID" value="SIR50254.1"/>
    <property type="molecule type" value="Genomic_DNA"/>
</dbReference>
<name>A0ABY1KA89_9BACL</name>
<comment type="caution">
    <text evidence="1">The sequence shown here is derived from an EMBL/GenBank/DDBJ whole genome shotgun (WGS) entry which is preliminary data.</text>
</comment>
<gene>
    <name evidence="1" type="ORF">SAMN05421578_11656</name>
</gene>
<keyword evidence="2" id="KW-1185">Reference proteome</keyword>
<proteinExistence type="predicted"/>
<protein>
    <recommendedName>
        <fullName evidence="3">CAAX protease</fullName>
    </recommendedName>
</protein>
<sequence length="247" mass="29865">MVNTQEDIYKFHCQNLKAVIASYNNIERDLKQSLRRNDVHSIQLLKHYELYLLFLSGAYIENMYFKLVYEPNFTQNDRDYTKVHSKQPLNQKWKILLEYGFRKAYGIRDNFNLQLKLKFTPRKYYNELFNFIDKELNTIITIRNKVAHGQFIHTFNSDRTALNENTQSLLDAQNLFTIRMRIEKFKVISSVIHDLVISPRTFIRDFDNYYEKYERVTNNCSLEKYDEFLSEIRKRYNNRTSILSNTI</sequence>
<dbReference type="Proteomes" id="UP000186666">
    <property type="component" value="Unassembled WGS sequence"/>
</dbReference>
<reference evidence="1 2" key="1">
    <citation type="submission" date="2017-01" db="EMBL/GenBank/DDBJ databases">
        <authorList>
            <person name="Varghese N."/>
            <person name="Submissions S."/>
        </authorList>
    </citation>
    <scope>NUCLEOTIDE SEQUENCE [LARGE SCALE GENOMIC DNA]</scope>
    <source>
        <strain evidence="1 2">ATCC 23464</strain>
    </source>
</reference>
<accession>A0ABY1KA89</accession>